<keyword evidence="4" id="KW-0067">ATP-binding</keyword>
<dbReference type="GO" id="GO:0051301">
    <property type="term" value="P:cell division"/>
    <property type="evidence" value="ECO:0007669"/>
    <property type="project" value="UniProtKB-KW"/>
</dbReference>
<evidence type="ECO:0000256" key="4">
    <source>
        <dbReference type="ARBA" id="ARBA00022840"/>
    </source>
</evidence>
<dbReference type="InterPro" id="IPR013221">
    <property type="entry name" value="Mur_ligase_cen"/>
</dbReference>
<dbReference type="OrthoDB" id="9804126at2"/>
<dbReference type="InterPro" id="IPR000713">
    <property type="entry name" value="Mur_ligase_N"/>
</dbReference>
<name>A0A1H6T6W1_9FIRM</name>
<dbReference type="Pfam" id="PF01225">
    <property type="entry name" value="Mur_ligase"/>
    <property type="match status" value="1"/>
</dbReference>
<dbReference type="Gene3D" id="3.40.1190.10">
    <property type="entry name" value="Mur-like, catalytic domain"/>
    <property type="match status" value="1"/>
</dbReference>
<keyword evidence="1 12" id="KW-0436">Ligase</keyword>
<dbReference type="Gene3D" id="3.90.190.20">
    <property type="entry name" value="Mur ligase, C-terminal domain"/>
    <property type="match status" value="1"/>
</dbReference>
<evidence type="ECO:0000256" key="2">
    <source>
        <dbReference type="ARBA" id="ARBA00022618"/>
    </source>
</evidence>
<keyword evidence="3" id="KW-0547">Nucleotide-binding</keyword>
<keyword evidence="5" id="KW-0133">Cell shape</keyword>
<feature type="domain" description="Mur ligase C-terminal" evidence="10">
    <location>
        <begin position="301"/>
        <end position="373"/>
    </location>
</feature>
<proteinExistence type="predicted"/>
<dbReference type="GO" id="GO:0009252">
    <property type="term" value="P:peptidoglycan biosynthetic process"/>
    <property type="evidence" value="ECO:0007669"/>
    <property type="project" value="UniProtKB-KW"/>
</dbReference>
<organism evidence="12 13">
    <name type="scientific">Sharpea azabuensis</name>
    <dbReference type="NCBI Taxonomy" id="322505"/>
    <lineage>
        <taxon>Bacteria</taxon>
        <taxon>Bacillati</taxon>
        <taxon>Bacillota</taxon>
        <taxon>Erysipelotrichia</taxon>
        <taxon>Erysipelotrichales</taxon>
        <taxon>Coprobacillaceae</taxon>
        <taxon>Sharpea</taxon>
    </lineage>
</organism>
<dbReference type="GO" id="GO:0071555">
    <property type="term" value="P:cell wall organization"/>
    <property type="evidence" value="ECO:0007669"/>
    <property type="project" value="UniProtKB-KW"/>
</dbReference>
<evidence type="ECO:0000256" key="8">
    <source>
        <dbReference type="ARBA" id="ARBA00023316"/>
    </source>
</evidence>
<evidence type="ECO:0000259" key="9">
    <source>
        <dbReference type="Pfam" id="PF01225"/>
    </source>
</evidence>
<dbReference type="SUPFAM" id="SSF53244">
    <property type="entry name" value="MurD-like peptide ligases, peptide-binding domain"/>
    <property type="match status" value="1"/>
</dbReference>
<dbReference type="EMBL" id="FNYK01000019">
    <property type="protein sequence ID" value="SEI72020.1"/>
    <property type="molecule type" value="Genomic_DNA"/>
</dbReference>
<dbReference type="InterPro" id="IPR036615">
    <property type="entry name" value="Mur_ligase_C_dom_sf"/>
</dbReference>
<dbReference type="GeneID" id="54119125"/>
<dbReference type="PANTHER" id="PTHR43445">
    <property type="entry name" value="UDP-N-ACETYLMURAMATE--L-ALANINE LIGASE-RELATED"/>
    <property type="match status" value="1"/>
</dbReference>
<evidence type="ECO:0000256" key="1">
    <source>
        <dbReference type="ARBA" id="ARBA00022598"/>
    </source>
</evidence>
<protein>
    <submittedName>
        <fullName evidence="12">UDP-N-acetylmuramate--L-alanine ligase</fullName>
    </submittedName>
</protein>
<dbReference type="GO" id="GO:0005524">
    <property type="term" value="F:ATP binding"/>
    <property type="evidence" value="ECO:0007669"/>
    <property type="project" value="UniProtKB-KW"/>
</dbReference>
<reference evidence="13" key="1">
    <citation type="submission" date="2016-10" db="EMBL/GenBank/DDBJ databases">
        <authorList>
            <person name="Varghese N."/>
        </authorList>
    </citation>
    <scope>NUCLEOTIDE SEQUENCE [LARGE SCALE GENOMIC DNA]</scope>
    <source>
        <strain evidence="13">DSM 20406</strain>
    </source>
</reference>
<evidence type="ECO:0000259" key="10">
    <source>
        <dbReference type="Pfam" id="PF02875"/>
    </source>
</evidence>
<dbReference type="eggNOG" id="COG0773">
    <property type="taxonomic scope" value="Bacteria"/>
</dbReference>
<evidence type="ECO:0000256" key="7">
    <source>
        <dbReference type="ARBA" id="ARBA00023306"/>
    </source>
</evidence>
<feature type="domain" description="Mur ligase N-terminal catalytic" evidence="9">
    <location>
        <begin position="2"/>
        <end position="101"/>
    </location>
</feature>
<evidence type="ECO:0000256" key="3">
    <source>
        <dbReference type="ARBA" id="ARBA00022741"/>
    </source>
</evidence>
<evidence type="ECO:0000256" key="6">
    <source>
        <dbReference type="ARBA" id="ARBA00022984"/>
    </source>
</evidence>
<dbReference type="Proteomes" id="UP000183028">
    <property type="component" value="Unassembled WGS sequence"/>
</dbReference>
<dbReference type="GO" id="GO:0008360">
    <property type="term" value="P:regulation of cell shape"/>
    <property type="evidence" value="ECO:0007669"/>
    <property type="project" value="UniProtKB-KW"/>
</dbReference>
<evidence type="ECO:0000313" key="13">
    <source>
        <dbReference type="Proteomes" id="UP000183028"/>
    </source>
</evidence>
<dbReference type="Gene3D" id="3.40.50.720">
    <property type="entry name" value="NAD(P)-binding Rossmann-like Domain"/>
    <property type="match status" value="1"/>
</dbReference>
<sequence>MYYFIGIKGSGMSSLARILYDLGYEVAGSDISKYIFVEDGLRERGIPIYTFDKNNIKDGMDVIIGNDFHRETNEEVAAALDNPNVKTHTYFGFLGKFMNQFISIGIAGTHGKTTTTGMAYHLFKDYAPTSVLIGDGTGYAEKDAKYFIFESDEYMDHFLSYYPDYSYINNIELDHVDYFKDQDDYDESFEEYANHAKKACVVWGDDPHLPSLHYTKPVYKFGLKDGNDVQAKNVINNEKGLSFDVYIHGELFGHFALPLYGMHTLYNLLGVITLGYLEGMDASYIEERMSTFKGVKRRYTVQEIGNNVYVDDYAHHPTAIKYVIEETRTRYPGKKIVAVYQPDRFSRGKYFAKGFAQSMDLADYPYFVDFPANAHKEAGIDIDVTYITQYIPRANVVKEDREGAELLAEYDNVVYIFMSPKDIYKLKDLVIEVKAEKESK</sequence>
<keyword evidence="13" id="KW-1185">Reference proteome</keyword>
<dbReference type="PANTHER" id="PTHR43445:SF3">
    <property type="entry name" value="UDP-N-ACETYLMURAMATE--L-ALANINE LIGASE"/>
    <property type="match status" value="1"/>
</dbReference>
<dbReference type="STRING" id="322505.SAMN04487836_10857"/>
<evidence type="ECO:0000259" key="11">
    <source>
        <dbReference type="Pfam" id="PF08245"/>
    </source>
</evidence>
<dbReference type="Pfam" id="PF02875">
    <property type="entry name" value="Mur_ligase_C"/>
    <property type="match status" value="1"/>
</dbReference>
<keyword evidence="2" id="KW-0132">Cell division</keyword>
<dbReference type="GO" id="GO:0016881">
    <property type="term" value="F:acid-amino acid ligase activity"/>
    <property type="evidence" value="ECO:0007669"/>
    <property type="project" value="InterPro"/>
</dbReference>
<keyword evidence="8" id="KW-0961">Cell wall biogenesis/degradation</keyword>
<dbReference type="InterPro" id="IPR050061">
    <property type="entry name" value="MurCDEF_pg_biosynth"/>
</dbReference>
<evidence type="ECO:0000256" key="5">
    <source>
        <dbReference type="ARBA" id="ARBA00022960"/>
    </source>
</evidence>
<dbReference type="AlphaFoldDB" id="A0A1H6T6W1"/>
<keyword evidence="6" id="KW-0573">Peptidoglycan synthesis</keyword>
<dbReference type="Pfam" id="PF08245">
    <property type="entry name" value="Mur_ligase_M"/>
    <property type="match status" value="1"/>
</dbReference>
<gene>
    <name evidence="12" type="ORF">SAMN04487834_10199</name>
</gene>
<dbReference type="InterPro" id="IPR036565">
    <property type="entry name" value="Mur-like_cat_sf"/>
</dbReference>
<dbReference type="SUPFAM" id="SSF53623">
    <property type="entry name" value="MurD-like peptide ligases, catalytic domain"/>
    <property type="match status" value="1"/>
</dbReference>
<evidence type="ECO:0000313" key="12">
    <source>
        <dbReference type="EMBL" id="SEI72020.1"/>
    </source>
</evidence>
<dbReference type="SUPFAM" id="SSF51984">
    <property type="entry name" value="MurCD N-terminal domain"/>
    <property type="match status" value="1"/>
</dbReference>
<accession>A0A1H6T6W1</accession>
<keyword evidence="7" id="KW-0131">Cell cycle</keyword>
<dbReference type="InterPro" id="IPR004101">
    <property type="entry name" value="Mur_ligase_C"/>
</dbReference>
<feature type="domain" description="Mur ligase central" evidence="11">
    <location>
        <begin position="106"/>
        <end position="274"/>
    </location>
</feature>
<dbReference type="RefSeq" id="WP_033161710.1">
    <property type="nucleotide sequence ID" value="NZ_CADAXY010000003.1"/>
</dbReference>